<evidence type="ECO:0000259" key="9">
    <source>
        <dbReference type="PROSITE" id="PS50886"/>
    </source>
</evidence>
<sequence length="398" mass="43362">MSASISNNDSALRLLLALVPQAESELAVQTVTDQLSKLDLDGQTVEGTNSVAQLIAAKYNSSLAGKTDAEKADVSQWLTMSARHGPTERQLFAQTINEHLADKTYLVSNALTLADIVAFSNVHAYMDTLSSQKRFNWSNFSRWFDLIQHTVPAAALEKAGLRLIAIDLNAPAPAKKQQAAPAAKADKANKGAAAESDKKGKKQEKAEGQKEKKEKKKQPAPAAKEELKIVPSMIDLRVGHIVNVKKHEDADSLYVETIELGEPAPRTVVSGLVRFIPIEQMQDRDVVLVCNLKPVAMRGVKSFAMVLCATSPDGNTVEFVEPPKGSKPGDRVYFEGFEGAEPEEVLKPKLKIFETIQPGLFTNDDREAGWYDENKVFHKLLVGGNVCTTATVAKGTLK</sequence>
<dbReference type="InterPro" id="IPR053836">
    <property type="entry name" value="Arc1-like_N"/>
</dbReference>
<dbReference type="EMBL" id="JANBUM010000021">
    <property type="protein sequence ID" value="KAJ2787490.1"/>
    <property type="molecule type" value="Genomic_DNA"/>
</dbReference>
<dbReference type="InterPro" id="IPR010987">
    <property type="entry name" value="Glutathione-S-Trfase_C-like"/>
</dbReference>
<reference evidence="10" key="1">
    <citation type="submission" date="2022-07" db="EMBL/GenBank/DDBJ databases">
        <title>Phylogenomic reconstructions and comparative analyses of Kickxellomycotina fungi.</title>
        <authorList>
            <person name="Reynolds N.K."/>
            <person name="Stajich J.E."/>
            <person name="Barry K."/>
            <person name="Grigoriev I.V."/>
            <person name="Crous P."/>
            <person name="Smith M.E."/>
        </authorList>
    </citation>
    <scope>NUCLEOTIDE SEQUENCE</scope>
    <source>
        <strain evidence="10">BCRC 34489</strain>
    </source>
</reference>
<evidence type="ECO:0000313" key="11">
    <source>
        <dbReference type="Proteomes" id="UP001140172"/>
    </source>
</evidence>
<dbReference type="SUPFAM" id="SSF50249">
    <property type="entry name" value="Nucleic acid-binding proteins"/>
    <property type="match status" value="1"/>
</dbReference>
<dbReference type="Pfam" id="PF01588">
    <property type="entry name" value="tRNA_bind"/>
    <property type="match status" value="1"/>
</dbReference>
<evidence type="ECO:0000256" key="3">
    <source>
        <dbReference type="ARBA" id="ARBA00022555"/>
    </source>
</evidence>
<dbReference type="Gene3D" id="2.40.50.140">
    <property type="entry name" value="Nucleic acid-binding proteins"/>
    <property type="match status" value="1"/>
</dbReference>
<feature type="region of interest" description="Disordered" evidence="7">
    <location>
        <begin position="177"/>
        <end position="224"/>
    </location>
</feature>
<dbReference type="InterPro" id="IPR012340">
    <property type="entry name" value="NA-bd_OB-fold"/>
</dbReference>
<dbReference type="AlphaFoldDB" id="A0A9W8HKV7"/>
<keyword evidence="2" id="KW-0963">Cytoplasm</keyword>
<dbReference type="GO" id="GO:0000049">
    <property type="term" value="F:tRNA binding"/>
    <property type="evidence" value="ECO:0007669"/>
    <property type="project" value="UniProtKB-UniRule"/>
</dbReference>
<dbReference type="CDD" id="cd10289">
    <property type="entry name" value="GST_C_AaRS_like"/>
    <property type="match status" value="1"/>
</dbReference>
<keyword evidence="3 6" id="KW-0820">tRNA-binding</keyword>
<comment type="caution">
    <text evidence="10">The sequence shown here is derived from an EMBL/GenBank/DDBJ whole genome shotgun (WGS) entry which is preliminary data.</text>
</comment>
<protein>
    <submittedName>
        <fullName evidence="10">G4 quadruplex nucleic acid binding protein</fullName>
    </submittedName>
</protein>
<dbReference type="PROSITE" id="PS50405">
    <property type="entry name" value="GST_CTER"/>
    <property type="match status" value="1"/>
</dbReference>
<keyword evidence="11" id="KW-1185">Reference proteome</keyword>
<dbReference type="Gene3D" id="1.20.1050.130">
    <property type="match status" value="1"/>
</dbReference>
<dbReference type="Pfam" id="PF21972">
    <property type="entry name" value="Arc1p_N_like"/>
    <property type="match status" value="1"/>
</dbReference>
<evidence type="ECO:0000256" key="1">
    <source>
        <dbReference type="ARBA" id="ARBA00004496"/>
    </source>
</evidence>
<dbReference type="PROSITE" id="PS50886">
    <property type="entry name" value="TRBD"/>
    <property type="match status" value="1"/>
</dbReference>
<dbReference type="InterPro" id="IPR051270">
    <property type="entry name" value="Tyrosine-tRNA_ligase_regulator"/>
</dbReference>
<dbReference type="PANTHER" id="PTHR11586">
    <property type="entry name" value="TRNA-AMINOACYLATION COFACTOR ARC1 FAMILY MEMBER"/>
    <property type="match status" value="1"/>
</dbReference>
<evidence type="ECO:0000313" key="10">
    <source>
        <dbReference type="EMBL" id="KAJ2787490.1"/>
    </source>
</evidence>
<evidence type="ECO:0000256" key="5">
    <source>
        <dbReference type="ARBA" id="ARBA00022917"/>
    </source>
</evidence>
<feature type="domain" description="GST C-terminal" evidence="8">
    <location>
        <begin position="17"/>
        <end position="182"/>
    </location>
</feature>
<dbReference type="OrthoDB" id="19141at2759"/>
<dbReference type="InterPro" id="IPR036282">
    <property type="entry name" value="Glutathione-S-Trfase_C_sf"/>
</dbReference>
<dbReference type="GO" id="GO:0017102">
    <property type="term" value="C:methionyl glutamyl tRNA synthetase complex"/>
    <property type="evidence" value="ECO:0007669"/>
    <property type="project" value="TreeGrafter"/>
</dbReference>
<name>A0A9W8HKV7_9FUNG</name>
<dbReference type="InterPro" id="IPR002547">
    <property type="entry name" value="tRNA-bd_dom"/>
</dbReference>
<evidence type="ECO:0000256" key="7">
    <source>
        <dbReference type="SAM" id="MobiDB-lite"/>
    </source>
</evidence>
<accession>A0A9W8HKV7</accession>
<dbReference type="GO" id="GO:0006412">
    <property type="term" value="P:translation"/>
    <property type="evidence" value="ECO:0007669"/>
    <property type="project" value="UniProtKB-KW"/>
</dbReference>
<dbReference type="FunFam" id="2.40.50.140:FF:000047">
    <property type="entry name" value="tyrosine--tRNA ligase, cytoplasmic isoform X2"/>
    <property type="match status" value="1"/>
</dbReference>
<gene>
    <name evidence="10" type="primary">ARC1_1</name>
    <name evidence="10" type="ORF">GGI15_000677</name>
</gene>
<evidence type="ECO:0000256" key="2">
    <source>
        <dbReference type="ARBA" id="ARBA00022490"/>
    </source>
</evidence>
<dbReference type="CDD" id="cd02799">
    <property type="entry name" value="tRNA_bind_EMAP-II_like"/>
    <property type="match status" value="1"/>
</dbReference>
<keyword evidence="4 6" id="KW-0694">RNA-binding</keyword>
<comment type="subcellular location">
    <subcellularLocation>
        <location evidence="1">Cytoplasm</location>
    </subcellularLocation>
</comment>
<feature type="domain" description="TRNA-binding" evidence="9">
    <location>
        <begin position="230"/>
        <end position="333"/>
    </location>
</feature>
<dbReference type="Proteomes" id="UP001140172">
    <property type="component" value="Unassembled WGS sequence"/>
</dbReference>
<keyword evidence="5" id="KW-0648">Protein biosynthesis</keyword>
<evidence type="ECO:0000256" key="4">
    <source>
        <dbReference type="ARBA" id="ARBA00022884"/>
    </source>
</evidence>
<evidence type="ECO:0000259" key="8">
    <source>
        <dbReference type="PROSITE" id="PS50405"/>
    </source>
</evidence>
<evidence type="ECO:0000256" key="6">
    <source>
        <dbReference type="PROSITE-ProRule" id="PRU00209"/>
    </source>
</evidence>
<dbReference type="PANTHER" id="PTHR11586:SF33">
    <property type="entry name" value="AMINOACYL TRNA SYNTHASE COMPLEX-INTERACTING MULTIFUNCTIONAL PROTEIN 1"/>
    <property type="match status" value="1"/>
</dbReference>
<organism evidence="10 11">
    <name type="scientific">Coemansia interrupta</name>
    <dbReference type="NCBI Taxonomy" id="1126814"/>
    <lineage>
        <taxon>Eukaryota</taxon>
        <taxon>Fungi</taxon>
        <taxon>Fungi incertae sedis</taxon>
        <taxon>Zoopagomycota</taxon>
        <taxon>Kickxellomycotina</taxon>
        <taxon>Kickxellomycetes</taxon>
        <taxon>Kickxellales</taxon>
        <taxon>Kickxellaceae</taxon>
        <taxon>Coemansia</taxon>
    </lineage>
</organism>
<dbReference type="SUPFAM" id="SSF47616">
    <property type="entry name" value="GST C-terminal domain-like"/>
    <property type="match status" value="1"/>
</dbReference>
<feature type="compositionally biased region" description="Basic and acidic residues" evidence="7">
    <location>
        <begin position="184"/>
        <end position="212"/>
    </location>
</feature>
<proteinExistence type="predicted"/>